<dbReference type="Pfam" id="PF13581">
    <property type="entry name" value="HATPase_c_2"/>
    <property type="match status" value="1"/>
</dbReference>
<evidence type="ECO:0000256" key="8">
    <source>
        <dbReference type="ARBA" id="ARBA00022741"/>
    </source>
</evidence>
<evidence type="ECO:0000256" key="13">
    <source>
        <dbReference type="SAM" id="Phobius"/>
    </source>
</evidence>
<evidence type="ECO:0000256" key="6">
    <source>
        <dbReference type="ARBA" id="ARBA00022679"/>
    </source>
</evidence>
<keyword evidence="14" id="KW-0732">Signal</keyword>
<comment type="catalytic activity">
    <reaction evidence="1">
        <text>ATP + protein L-histidine = ADP + protein N-phospho-L-histidine.</text>
        <dbReference type="EC" id="2.7.13.3"/>
    </reaction>
</comment>
<evidence type="ECO:0000256" key="3">
    <source>
        <dbReference type="ARBA" id="ARBA00012438"/>
    </source>
</evidence>
<dbReference type="Gene3D" id="3.30.450.20">
    <property type="entry name" value="PAS domain"/>
    <property type="match status" value="1"/>
</dbReference>
<keyword evidence="12 13" id="KW-0472">Membrane</keyword>
<evidence type="ECO:0000256" key="5">
    <source>
        <dbReference type="ARBA" id="ARBA00022553"/>
    </source>
</evidence>
<feature type="transmembrane region" description="Helical" evidence="13">
    <location>
        <begin position="109"/>
        <end position="135"/>
    </location>
</feature>
<dbReference type="PANTHER" id="PTHR41523">
    <property type="entry name" value="TWO-COMPONENT SYSTEM SENSOR PROTEIN"/>
    <property type="match status" value="1"/>
</dbReference>
<evidence type="ECO:0000256" key="11">
    <source>
        <dbReference type="ARBA" id="ARBA00022989"/>
    </source>
</evidence>
<feature type="domain" description="Signal transduction histidine kinase subgroup 2 dimerisation and phosphoacceptor" evidence="16">
    <location>
        <begin position="304"/>
        <end position="374"/>
    </location>
</feature>
<name>A0ABP7RMC3_9BURK</name>
<dbReference type="InterPro" id="IPR036890">
    <property type="entry name" value="HATPase_C_sf"/>
</dbReference>
<keyword evidence="19" id="KW-1185">Reference proteome</keyword>
<dbReference type="PANTHER" id="PTHR41523:SF8">
    <property type="entry name" value="ETHYLENE RESPONSE SENSOR PROTEIN"/>
    <property type="match status" value="1"/>
</dbReference>
<keyword evidence="11 13" id="KW-1133">Transmembrane helix</keyword>
<evidence type="ECO:0000256" key="1">
    <source>
        <dbReference type="ARBA" id="ARBA00000085"/>
    </source>
</evidence>
<comment type="caution">
    <text evidence="18">The sequence shown here is derived from an EMBL/GenBank/DDBJ whole genome shotgun (WGS) entry which is preliminary data.</text>
</comment>
<dbReference type="Pfam" id="PF05231">
    <property type="entry name" value="MASE1"/>
    <property type="match status" value="1"/>
</dbReference>
<sequence>MPALAGAALLVLLVAQAGNIAAPGQGATTLFVPASGVALALVLRGGLALLPGVGIGWLLAYALAGEVPLHALAHTLGQMAAVGVAGHWLRRRAPFDSDQPSFDMFKQLLLGACLVGAGVGALVASAGHALLHGAFEGGVALHLAQAWMGPALGFLLATPLALACHRALHQPMALARLREGVLLWLLAAIAAAIIFGPAPAPWLAPLANAYWMFLFVGWSGMRLGLAPTVALLNLVALMALWGVYQRTGFFARDIAATWGFGYWSYLMILGVLGLALSSYMADQQAQEGRRRAAERAQRDALVREVHHRIKNNLQGIVGMLRRLDRQHPQLHEAINQMVSQVHGIAVVHGLQGRSAGESIVLAELVQAVAQGMSQAWATPVRLQSAPHCLPWRVAASEAVPVALVLGELMRNAVKHGGQAAQDVQLHCSCDAQAQHARITVSNPGHWAPDAARDALPAGHGLDLVRLLLPRQGARLTHDALDGRVIARLDLFHPVICVDNAPHGH</sequence>
<keyword evidence="6" id="KW-0808">Transferase</keyword>
<dbReference type="RefSeq" id="WP_344869712.1">
    <property type="nucleotide sequence ID" value="NZ_BAABBP010000022.1"/>
</dbReference>
<feature type="transmembrane region" description="Helical" evidence="13">
    <location>
        <begin position="225"/>
        <end position="242"/>
    </location>
</feature>
<feature type="transmembrane region" description="Helical" evidence="13">
    <location>
        <begin position="71"/>
        <end position="89"/>
    </location>
</feature>
<feature type="transmembrane region" description="Helical" evidence="13">
    <location>
        <begin position="262"/>
        <end position="281"/>
    </location>
</feature>
<keyword evidence="7 13" id="KW-0812">Transmembrane</keyword>
<evidence type="ECO:0000256" key="9">
    <source>
        <dbReference type="ARBA" id="ARBA00022777"/>
    </source>
</evidence>
<dbReference type="InterPro" id="IPR007895">
    <property type="entry name" value="MASE1"/>
</dbReference>
<evidence type="ECO:0000313" key="19">
    <source>
        <dbReference type="Proteomes" id="UP001501627"/>
    </source>
</evidence>
<protein>
    <recommendedName>
        <fullName evidence="3">histidine kinase</fullName>
        <ecNumber evidence="3">2.7.13.3</ecNumber>
    </recommendedName>
</protein>
<keyword evidence="10" id="KW-0067">ATP-binding</keyword>
<dbReference type="SUPFAM" id="SSF55874">
    <property type="entry name" value="ATPase domain of HSP90 chaperone/DNA topoisomerase II/histidine kinase"/>
    <property type="match status" value="1"/>
</dbReference>
<feature type="domain" description="Histidine kinase/HSP90-like ATPase" evidence="17">
    <location>
        <begin position="391"/>
        <end position="465"/>
    </location>
</feature>
<dbReference type="EMBL" id="BAABBP010000022">
    <property type="protein sequence ID" value="GAA3999154.1"/>
    <property type="molecule type" value="Genomic_DNA"/>
</dbReference>
<reference evidence="19" key="1">
    <citation type="journal article" date="2019" name="Int. J. Syst. Evol. Microbiol.">
        <title>The Global Catalogue of Microorganisms (GCM) 10K type strain sequencing project: providing services to taxonomists for standard genome sequencing and annotation.</title>
        <authorList>
            <consortium name="The Broad Institute Genomics Platform"/>
            <consortium name="The Broad Institute Genome Sequencing Center for Infectious Disease"/>
            <person name="Wu L."/>
            <person name="Ma J."/>
        </authorList>
    </citation>
    <scope>NUCLEOTIDE SEQUENCE [LARGE SCALE GENOMIC DNA]</scope>
    <source>
        <strain evidence="19">JCM 17561</strain>
    </source>
</reference>
<dbReference type="Pfam" id="PF07568">
    <property type="entry name" value="HisKA_2"/>
    <property type="match status" value="1"/>
</dbReference>
<evidence type="ECO:0000313" key="18">
    <source>
        <dbReference type="EMBL" id="GAA3999154.1"/>
    </source>
</evidence>
<dbReference type="InterPro" id="IPR011495">
    <property type="entry name" value="Sig_transdc_His_kin_sub2_dim/P"/>
</dbReference>
<evidence type="ECO:0000256" key="7">
    <source>
        <dbReference type="ARBA" id="ARBA00022692"/>
    </source>
</evidence>
<keyword evidence="9" id="KW-0418">Kinase</keyword>
<evidence type="ECO:0000256" key="2">
    <source>
        <dbReference type="ARBA" id="ARBA00004651"/>
    </source>
</evidence>
<evidence type="ECO:0000259" key="17">
    <source>
        <dbReference type="Pfam" id="PF13581"/>
    </source>
</evidence>
<dbReference type="CDD" id="cd16936">
    <property type="entry name" value="HATPase_RsbW-like"/>
    <property type="match status" value="1"/>
</dbReference>
<evidence type="ECO:0000259" key="15">
    <source>
        <dbReference type="Pfam" id="PF05231"/>
    </source>
</evidence>
<evidence type="ECO:0000256" key="12">
    <source>
        <dbReference type="ARBA" id="ARBA00023136"/>
    </source>
</evidence>
<feature type="domain" description="MASE1" evidence="15">
    <location>
        <begin position="4"/>
        <end position="281"/>
    </location>
</feature>
<dbReference type="EC" id="2.7.13.3" evidence="3"/>
<evidence type="ECO:0000259" key="16">
    <source>
        <dbReference type="Pfam" id="PF07568"/>
    </source>
</evidence>
<dbReference type="Gene3D" id="3.30.565.10">
    <property type="entry name" value="Histidine kinase-like ATPase, C-terminal domain"/>
    <property type="match status" value="1"/>
</dbReference>
<accession>A0ABP7RMC3</accession>
<feature type="transmembrane region" description="Helical" evidence="13">
    <location>
        <begin position="27"/>
        <end position="43"/>
    </location>
</feature>
<proteinExistence type="predicted"/>
<feature type="chain" id="PRO_5047048415" description="histidine kinase" evidence="14">
    <location>
        <begin position="18"/>
        <end position="504"/>
    </location>
</feature>
<evidence type="ECO:0000256" key="4">
    <source>
        <dbReference type="ARBA" id="ARBA00022475"/>
    </source>
</evidence>
<organism evidence="18 19">
    <name type="scientific">Comamonas faecalis</name>
    <dbReference type="NCBI Taxonomy" id="1387849"/>
    <lineage>
        <taxon>Bacteria</taxon>
        <taxon>Pseudomonadati</taxon>
        <taxon>Pseudomonadota</taxon>
        <taxon>Betaproteobacteria</taxon>
        <taxon>Burkholderiales</taxon>
        <taxon>Comamonadaceae</taxon>
        <taxon>Comamonas</taxon>
    </lineage>
</organism>
<feature type="transmembrane region" description="Helical" evidence="13">
    <location>
        <begin position="180"/>
        <end position="196"/>
    </location>
</feature>
<evidence type="ECO:0000256" key="14">
    <source>
        <dbReference type="SAM" id="SignalP"/>
    </source>
</evidence>
<comment type="subcellular location">
    <subcellularLocation>
        <location evidence="2">Cell membrane</location>
        <topology evidence="2">Multi-pass membrane protein</topology>
    </subcellularLocation>
</comment>
<feature type="signal peptide" evidence="14">
    <location>
        <begin position="1"/>
        <end position="17"/>
    </location>
</feature>
<dbReference type="InterPro" id="IPR003594">
    <property type="entry name" value="HATPase_dom"/>
</dbReference>
<dbReference type="Proteomes" id="UP001501627">
    <property type="component" value="Unassembled WGS sequence"/>
</dbReference>
<keyword evidence="4" id="KW-1003">Cell membrane</keyword>
<keyword evidence="5" id="KW-0597">Phosphoprotein</keyword>
<feature type="transmembrane region" description="Helical" evidence="13">
    <location>
        <begin position="147"/>
        <end position="168"/>
    </location>
</feature>
<keyword evidence="8" id="KW-0547">Nucleotide-binding</keyword>
<evidence type="ECO:0000256" key="10">
    <source>
        <dbReference type="ARBA" id="ARBA00022840"/>
    </source>
</evidence>
<gene>
    <name evidence="18" type="ORF">GCM10022279_23570</name>
</gene>